<dbReference type="InterPro" id="IPR001969">
    <property type="entry name" value="Aspartic_peptidase_AS"/>
</dbReference>
<accession>A0A812J0U8</accession>
<evidence type="ECO:0000313" key="3">
    <source>
        <dbReference type="EMBL" id="CAE7191915.1"/>
    </source>
</evidence>
<reference evidence="3" key="1">
    <citation type="submission" date="2021-02" db="EMBL/GenBank/DDBJ databases">
        <authorList>
            <person name="Dougan E. K."/>
            <person name="Rhodes N."/>
            <person name="Thang M."/>
            <person name="Chan C."/>
        </authorList>
    </citation>
    <scope>NUCLEOTIDE SEQUENCE</scope>
</reference>
<comment type="caution">
    <text evidence="3">The sequence shown here is derived from an EMBL/GenBank/DDBJ whole genome shotgun (WGS) entry which is preliminary data.</text>
</comment>
<dbReference type="PROSITE" id="PS51767">
    <property type="entry name" value="PEPTIDASE_A1"/>
    <property type="match status" value="1"/>
</dbReference>
<evidence type="ECO:0000256" key="1">
    <source>
        <dbReference type="SAM" id="SignalP"/>
    </source>
</evidence>
<keyword evidence="1" id="KW-0732">Signal</keyword>
<feature type="signal peptide" evidence="1">
    <location>
        <begin position="1"/>
        <end position="33"/>
    </location>
</feature>
<dbReference type="PROSITE" id="PS00141">
    <property type="entry name" value="ASP_PROTEASE"/>
    <property type="match status" value="1"/>
</dbReference>
<organism evidence="3 4">
    <name type="scientific">Symbiodinium natans</name>
    <dbReference type="NCBI Taxonomy" id="878477"/>
    <lineage>
        <taxon>Eukaryota</taxon>
        <taxon>Sar</taxon>
        <taxon>Alveolata</taxon>
        <taxon>Dinophyceae</taxon>
        <taxon>Suessiales</taxon>
        <taxon>Symbiodiniaceae</taxon>
        <taxon>Symbiodinium</taxon>
    </lineage>
</organism>
<gene>
    <name evidence="3" type="ORF">SNAT2548_LOCUS5095</name>
</gene>
<feature type="chain" id="PRO_5032845911" description="Peptidase A1 domain-containing protein" evidence="1">
    <location>
        <begin position="34"/>
        <end position="183"/>
    </location>
</feature>
<dbReference type="AlphaFoldDB" id="A0A812J0U8"/>
<dbReference type="GO" id="GO:0006508">
    <property type="term" value="P:proteolysis"/>
    <property type="evidence" value="ECO:0007669"/>
    <property type="project" value="InterPro"/>
</dbReference>
<dbReference type="SUPFAM" id="SSF50630">
    <property type="entry name" value="Acid proteases"/>
    <property type="match status" value="1"/>
</dbReference>
<sequence length="183" mass="19512">MPPHMEVSPYLWQLRGSLSACVPVLLFISSVEGTEVRAATGIEVVNGLEIHAGHAAHHMTALTHRLRRGASRHGASRAALSVDASGSTSGYQLTTPLEDMSSEYTGIIGVGTASDGGAEFEARVVFDTGSTNLWVASVLCKDSPCDREGSEKFYDPVPWAQCRGLVPICRGFLVNIEVARSVI</sequence>
<dbReference type="InterPro" id="IPR033121">
    <property type="entry name" value="PEPTIDASE_A1"/>
</dbReference>
<dbReference type="InterPro" id="IPR021109">
    <property type="entry name" value="Peptidase_aspartic_dom_sf"/>
</dbReference>
<protein>
    <recommendedName>
        <fullName evidence="2">Peptidase A1 domain-containing protein</fullName>
    </recommendedName>
</protein>
<keyword evidence="4" id="KW-1185">Reference proteome</keyword>
<dbReference type="Proteomes" id="UP000604046">
    <property type="component" value="Unassembled WGS sequence"/>
</dbReference>
<name>A0A812J0U8_9DINO</name>
<dbReference type="OrthoDB" id="441019at2759"/>
<proteinExistence type="predicted"/>
<dbReference type="Pfam" id="PF00026">
    <property type="entry name" value="Asp"/>
    <property type="match status" value="1"/>
</dbReference>
<dbReference type="GO" id="GO:0004190">
    <property type="term" value="F:aspartic-type endopeptidase activity"/>
    <property type="evidence" value="ECO:0007669"/>
    <property type="project" value="InterPro"/>
</dbReference>
<dbReference type="EMBL" id="CAJNDS010000320">
    <property type="protein sequence ID" value="CAE7191915.1"/>
    <property type="molecule type" value="Genomic_DNA"/>
</dbReference>
<dbReference type="Gene3D" id="2.40.70.10">
    <property type="entry name" value="Acid Proteases"/>
    <property type="match status" value="1"/>
</dbReference>
<evidence type="ECO:0000313" key="4">
    <source>
        <dbReference type="Proteomes" id="UP000604046"/>
    </source>
</evidence>
<evidence type="ECO:0000259" key="2">
    <source>
        <dbReference type="PROSITE" id="PS51767"/>
    </source>
</evidence>
<feature type="domain" description="Peptidase A1" evidence="2">
    <location>
        <begin position="104"/>
        <end position="183"/>
    </location>
</feature>